<dbReference type="EMBL" id="CAJPWZ010000725">
    <property type="protein sequence ID" value="CAG2199882.1"/>
    <property type="molecule type" value="Genomic_DNA"/>
</dbReference>
<reference evidence="2" key="1">
    <citation type="submission" date="2021-03" db="EMBL/GenBank/DDBJ databases">
        <authorList>
            <person name="Bekaert M."/>
        </authorList>
    </citation>
    <scope>NUCLEOTIDE SEQUENCE</scope>
</reference>
<keyword evidence="1" id="KW-0812">Transmembrane</keyword>
<evidence type="ECO:0000256" key="1">
    <source>
        <dbReference type="SAM" id="Phobius"/>
    </source>
</evidence>
<keyword evidence="1" id="KW-1133">Transmembrane helix</keyword>
<evidence type="ECO:0000313" key="2">
    <source>
        <dbReference type="EMBL" id="CAG2199882.1"/>
    </source>
</evidence>
<name>A0A8S3QSI4_MYTED</name>
<gene>
    <name evidence="2" type="ORF">MEDL_14555</name>
</gene>
<organism evidence="2 3">
    <name type="scientific">Mytilus edulis</name>
    <name type="common">Blue mussel</name>
    <dbReference type="NCBI Taxonomy" id="6550"/>
    <lineage>
        <taxon>Eukaryota</taxon>
        <taxon>Metazoa</taxon>
        <taxon>Spiralia</taxon>
        <taxon>Lophotrochozoa</taxon>
        <taxon>Mollusca</taxon>
        <taxon>Bivalvia</taxon>
        <taxon>Autobranchia</taxon>
        <taxon>Pteriomorphia</taxon>
        <taxon>Mytilida</taxon>
        <taxon>Mytiloidea</taxon>
        <taxon>Mytilidae</taxon>
        <taxon>Mytilinae</taxon>
        <taxon>Mytilus</taxon>
    </lineage>
</organism>
<dbReference type="AlphaFoldDB" id="A0A8S3QSI4"/>
<dbReference type="OrthoDB" id="6268706at2759"/>
<evidence type="ECO:0000313" key="3">
    <source>
        <dbReference type="Proteomes" id="UP000683360"/>
    </source>
</evidence>
<dbReference type="Proteomes" id="UP000683360">
    <property type="component" value="Unassembled WGS sequence"/>
</dbReference>
<comment type="caution">
    <text evidence="2">The sequence shown here is derived from an EMBL/GenBank/DDBJ whole genome shotgun (WGS) entry which is preliminary data.</text>
</comment>
<keyword evidence="3" id="KW-1185">Reference proteome</keyword>
<accession>A0A8S3QSI4</accession>
<proteinExistence type="predicted"/>
<keyword evidence="1" id="KW-0472">Membrane</keyword>
<sequence>MCSCVKLRKENSSCDLLLLLGKCKDIGWKNCFGWTRVLVLLVVFILNLAMLILSTTETDVDVYGTSKSSLKGRHFKYIFDEKYNDERYLKNVGIYLHHPAFDRKTYSSKNLINLIELYDLENANVAEFRILIDAKNASNFAIEKSTCKDPFPKLSECFQVLTKEIEIISPCNNFFTNYYTFALRFEFKERNIPSLLLGDVNFNWKTDITGNCSQNIGNETTIPSVHYYRSKPNIDTSHHLNWAKRGIRFFDNDDLIDVRYLWKTSFSSCQSNGRSSPHFDNGIRLNCA</sequence>
<feature type="transmembrane region" description="Helical" evidence="1">
    <location>
        <begin position="34"/>
        <end position="53"/>
    </location>
</feature>
<protein>
    <submittedName>
        <fullName evidence="2">Uncharacterized protein</fullName>
    </submittedName>
</protein>